<keyword evidence="11" id="KW-1185">Reference proteome</keyword>
<proteinExistence type="inferred from homology"/>
<dbReference type="Pfam" id="PF13671">
    <property type="entry name" value="AAA_33"/>
    <property type="match status" value="1"/>
</dbReference>
<dbReference type="SUPFAM" id="SSF52540">
    <property type="entry name" value="P-loop containing nucleoside triphosphate hydrolases"/>
    <property type="match status" value="1"/>
</dbReference>
<dbReference type="GO" id="GO:0016301">
    <property type="term" value="F:kinase activity"/>
    <property type="evidence" value="ECO:0007669"/>
    <property type="project" value="UniProtKB-KW"/>
</dbReference>
<evidence type="ECO:0000256" key="9">
    <source>
        <dbReference type="RuleBase" id="RU363066"/>
    </source>
</evidence>
<dbReference type="PANTHER" id="PTHR43442:SF3">
    <property type="entry name" value="GLUCONOKINASE-RELATED"/>
    <property type="match status" value="1"/>
</dbReference>
<evidence type="ECO:0000256" key="3">
    <source>
        <dbReference type="ARBA" id="ARBA00012054"/>
    </source>
</evidence>
<comment type="catalytic activity">
    <reaction evidence="8 9">
        <text>D-gluconate + ATP = 6-phospho-D-gluconate + ADP + H(+)</text>
        <dbReference type="Rhea" id="RHEA:19433"/>
        <dbReference type="ChEBI" id="CHEBI:15378"/>
        <dbReference type="ChEBI" id="CHEBI:18391"/>
        <dbReference type="ChEBI" id="CHEBI:30616"/>
        <dbReference type="ChEBI" id="CHEBI:58759"/>
        <dbReference type="ChEBI" id="CHEBI:456216"/>
        <dbReference type="EC" id="2.7.1.12"/>
    </reaction>
</comment>
<comment type="caution">
    <text evidence="10">The sequence shown here is derived from an EMBL/GenBank/DDBJ whole genome shotgun (WGS) entry which is preliminary data.</text>
</comment>
<dbReference type="RefSeq" id="WP_310276578.1">
    <property type="nucleotide sequence ID" value="NZ_JAVDWR010000004.1"/>
</dbReference>
<dbReference type="CDD" id="cd02021">
    <property type="entry name" value="GntK"/>
    <property type="match status" value="1"/>
</dbReference>
<evidence type="ECO:0000256" key="6">
    <source>
        <dbReference type="ARBA" id="ARBA00022777"/>
    </source>
</evidence>
<keyword evidence="6 9" id="KW-0418">Kinase</keyword>
<dbReference type="EMBL" id="JAVDWR010000004">
    <property type="protein sequence ID" value="MDR7120722.1"/>
    <property type="molecule type" value="Genomic_DNA"/>
</dbReference>
<comment type="similarity">
    <text evidence="2 9">Belongs to the gluconokinase GntK/GntV family.</text>
</comment>
<keyword evidence="7 9" id="KW-0067">ATP-binding</keyword>
<dbReference type="InterPro" id="IPR006001">
    <property type="entry name" value="Therm_gnt_kin"/>
</dbReference>
<evidence type="ECO:0000256" key="1">
    <source>
        <dbReference type="ARBA" id="ARBA00004761"/>
    </source>
</evidence>
<name>A0ABU1VYG3_9GAMM</name>
<gene>
    <name evidence="10" type="ORF">J2W69_001660</name>
</gene>
<reference evidence="10 11" key="1">
    <citation type="submission" date="2023-07" db="EMBL/GenBank/DDBJ databases">
        <title>Sorghum-associated microbial communities from plants grown in Nebraska, USA.</title>
        <authorList>
            <person name="Schachtman D."/>
        </authorList>
    </citation>
    <scope>NUCLEOTIDE SEQUENCE [LARGE SCALE GENOMIC DNA]</scope>
    <source>
        <strain evidence="10 11">4138</strain>
    </source>
</reference>
<evidence type="ECO:0000313" key="10">
    <source>
        <dbReference type="EMBL" id="MDR7120722.1"/>
    </source>
</evidence>
<dbReference type="EC" id="2.7.1.12" evidence="3 9"/>
<sequence length="194" mass="21577">MQQDPTGQQASNSGNEENVCHAPHLKSCQSLIIMGVAGSGKSTLALRLAEQLGWHYLEGDDFHSLEAKQMMASGSPISCDMRDQWVGRLCVALQECAAKQQAVVLSYSGLIRKHRERIRQAAPQPQFIYLQGSAELLAERLAQRQNHFMPVSMLQSQLATMESVEQEADVLCLDISQSVNELMLQVVLKIEQRL</sequence>
<evidence type="ECO:0000256" key="8">
    <source>
        <dbReference type="ARBA" id="ARBA00048090"/>
    </source>
</evidence>
<evidence type="ECO:0000256" key="7">
    <source>
        <dbReference type="ARBA" id="ARBA00022840"/>
    </source>
</evidence>
<accession>A0ABU1VYG3</accession>
<evidence type="ECO:0000256" key="4">
    <source>
        <dbReference type="ARBA" id="ARBA00022679"/>
    </source>
</evidence>
<organism evidence="10 11">
    <name type="scientific">Rheinheimera soli</name>
    <dbReference type="NCBI Taxonomy" id="443616"/>
    <lineage>
        <taxon>Bacteria</taxon>
        <taxon>Pseudomonadati</taxon>
        <taxon>Pseudomonadota</taxon>
        <taxon>Gammaproteobacteria</taxon>
        <taxon>Chromatiales</taxon>
        <taxon>Chromatiaceae</taxon>
        <taxon>Rheinheimera</taxon>
    </lineage>
</organism>
<evidence type="ECO:0000256" key="5">
    <source>
        <dbReference type="ARBA" id="ARBA00022741"/>
    </source>
</evidence>
<dbReference type="Proteomes" id="UP001257909">
    <property type="component" value="Unassembled WGS sequence"/>
</dbReference>
<keyword evidence="5 9" id="KW-0547">Nucleotide-binding</keyword>
<dbReference type="NCBIfam" id="TIGR01313">
    <property type="entry name" value="therm_gnt_kin"/>
    <property type="match status" value="1"/>
</dbReference>
<protein>
    <recommendedName>
        <fullName evidence="3 9">Gluconokinase</fullName>
        <ecNumber evidence="3 9">2.7.1.12</ecNumber>
    </recommendedName>
</protein>
<dbReference type="Gene3D" id="3.40.50.300">
    <property type="entry name" value="P-loop containing nucleotide triphosphate hydrolases"/>
    <property type="match status" value="1"/>
</dbReference>
<evidence type="ECO:0000256" key="2">
    <source>
        <dbReference type="ARBA" id="ARBA00008420"/>
    </source>
</evidence>
<dbReference type="InterPro" id="IPR027417">
    <property type="entry name" value="P-loop_NTPase"/>
</dbReference>
<dbReference type="PANTHER" id="PTHR43442">
    <property type="entry name" value="GLUCONOKINASE-RELATED"/>
    <property type="match status" value="1"/>
</dbReference>
<comment type="pathway">
    <text evidence="1">Carbohydrate acid metabolism.</text>
</comment>
<keyword evidence="4 9" id="KW-0808">Transferase</keyword>
<evidence type="ECO:0000313" key="11">
    <source>
        <dbReference type="Proteomes" id="UP001257909"/>
    </source>
</evidence>